<evidence type="ECO:0000256" key="1">
    <source>
        <dbReference type="ARBA" id="ARBA00022517"/>
    </source>
</evidence>
<gene>
    <name evidence="2" type="primary">rbfA</name>
    <name evidence="3" type="ORF">COZ58_06830</name>
</gene>
<protein>
    <recommendedName>
        <fullName evidence="2">Ribosome-binding factor A</fullName>
    </recommendedName>
</protein>
<keyword evidence="1 2" id="KW-0690">Ribosome biogenesis</keyword>
<dbReference type="AlphaFoldDB" id="A0A2M7K6A0"/>
<comment type="similarity">
    <text evidence="2">Belongs to the RbfA family.</text>
</comment>
<proteinExistence type="inferred from homology"/>
<dbReference type="PROSITE" id="PS01319">
    <property type="entry name" value="RBFA"/>
    <property type="match status" value="1"/>
</dbReference>
<name>A0A2M7K6A0_9BACT</name>
<dbReference type="InterPro" id="IPR000238">
    <property type="entry name" value="RbfA"/>
</dbReference>
<comment type="subcellular location">
    <subcellularLocation>
        <location evidence="2">Cytoplasm</location>
    </subcellularLocation>
</comment>
<accession>A0A2M7K6A0</accession>
<dbReference type="EMBL" id="PFIP01000138">
    <property type="protein sequence ID" value="PIX33659.1"/>
    <property type="molecule type" value="Genomic_DNA"/>
</dbReference>
<dbReference type="SUPFAM" id="SSF89919">
    <property type="entry name" value="Ribosome-binding factor A, RbfA"/>
    <property type="match status" value="1"/>
</dbReference>
<dbReference type="Pfam" id="PF02033">
    <property type="entry name" value="RBFA"/>
    <property type="match status" value="1"/>
</dbReference>
<dbReference type="Gene3D" id="3.30.300.20">
    <property type="match status" value="1"/>
</dbReference>
<evidence type="ECO:0000256" key="2">
    <source>
        <dbReference type="HAMAP-Rule" id="MF_00003"/>
    </source>
</evidence>
<comment type="subunit">
    <text evidence="2">Monomer. Binds 30S ribosomal subunits, but not 50S ribosomal subunits or 70S ribosomes.</text>
</comment>
<dbReference type="InterPro" id="IPR023799">
    <property type="entry name" value="RbfA_dom_sf"/>
</dbReference>
<keyword evidence="2" id="KW-0963">Cytoplasm</keyword>
<dbReference type="PANTHER" id="PTHR33515">
    <property type="entry name" value="RIBOSOME-BINDING FACTOR A, CHLOROPLASTIC-RELATED"/>
    <property type="match status" value="1"/>
</dbReference>
<dbReference type="GO" id="GO:0005829">
    <property type="term" value="C:cytosol"/>
    <property type="evidence" value="ECO:0007669"/>
    <property type="project" value="TreeGrafter"/>
</dbReference>
<dbReference type="GO" id="GO:0030490">
    <property type="term" value="P:maturation of SSU-rRNA"/>
    <property type="evidence" value="ECO:0007669"/>
    <property type="project" value="UniProtKB-UniRule"/>
</dbReference>
<dbReference type="InterPro" id="IPR020053">
    <property type="entry name" value="Ribosome-bd_factorA_CS"/>
</dbReference>
<comment type="function">
    <text evidence="2">One of several proteins that assist in the late maturation steps of the functional core of the 30S ribosomal subunit. Associates with free 30S ribosomal subunits (but not with 30S subunits that are part of 70S ribosomes or polysomes). Required for efficient processing of 16S rRNA. May interact with the 5'-terminal helix region of 16S rRNA.</text>
</comment>
<comment type="caution">
    <text evidence="3">The sequence shown here is derived from an EMBL/GenBank/DDBJ whole genome shotgun (WGS) entry which is preliminary data.</text>
</comment>
<dbReference type="Proteomes" id="UP000231493">
    <property type="component" value="Unassembled WGS sequence"/>
</dbReference>
<evidence type="ECO:0000313" key="4">
    <source>
        <dbReference type="Proteomes" id="UP000231493"/>
    </source>
</evidence>
<dbReference type="PANTHER" id="PTHR33515:SF1">
    <property type="entry name" value="RIBOSOME-BINDING FACTOR A, CHLOROPLASTIC-RELATED"/>
    <property type="match status" value="1"/>
</dbReference>
<reference evidence="4" key="1">
    <citation type="submission" date="2017-09" db="EMBL/GenBank/DDBJ databases">
        <title>Depth-based differentiation of microbial function through sediment-hosted aquifers and enrichment of novel symbionts in the deep terrestrial subsurface.</title>
        <authorList>
            <person name="Probst A.J."/>
            <person name="Ladd B."/>
            <person name="Jarett J.K."/>
            <person name="Geller-Mcgrath D.E."/>
            <person name="Sieber C.M."/>
            <person name="Emerson J.B."/>
            <person name="Anantharaman K."/>
            <person name="Thomas B.C."/>
            <person name="Malmstrom R."/>
            <person name="Stieglmeier M."/>
            <person name="Klingl A."/>
            <person name="Woyke T."/>
            <person name="Ryan C.M."/>
            <person name="Banfield J.F."/>
        </authorList>
    </citation>
    <scope>NUCLEOTIDE SEQUENCE [LARGE SCALE GENOMIC DNA]</scope>
</reference>
<dbReference type="InterPro" id="IPR015946">
    <property type="entry name" value="KH_dom-like_a/b"/>
</dbReference>
<sequence>MVDWQIGQLVDWQIGQLADWRIINMSSSKRSEQLEKYLKIEINKVIYREINDPRIKFVTITKIQVSSDLKYAKIFVSIFNDNDEGRQKLALEGLEHATKFIRGKIGKDLKLRFIPEITFKIDKDIEYQYKLQKIISEIHKKQSDTKKDKNNE</sequence>
<dbReference type="NCBIfam" id="TIGR00082">
    <property type="entry name" value="rbfA"/>
    <property type="match status" value="1"/>
</dbReference>
<dbReference type="HAMAP" id="MF_00003">
    <property type="entry name" value="RbfA"/>
    <property type="match status" value="1"/>
</dbReference>
<evidence type="ECO:0000313" key="3">
    <source>
        <dbReference type="EMBL" id="PIX33659.1"/>
    </source>
</evidence>
<dbReference type="GO" id="GO:0043024">
    <property type="term" value="F:ribosomal small subunit binding"/>
    <property type="evidence" value="ECO:0007669"/>
    <property type="project" value="TreeGrafter"/>
</dbReference>
<organism evidence="3 4">
    <name type="scientific">Candidatus Infernicultor aquiphilus</name>
    <dbReference type="NCBI Taxonomy" id="1805029"/>
    <lineage>
        <taxon>Bacteria</taxon>
        <taxon>Pseudomonadati</taxon>
        <taxon>Atribacterota</taxon>
        <taxon>Candidatus Phoenicimicrobiia</taxon>
        <taxon>Candidatus Pheonicimicrobiales</taxon>
        <taxon>Candidatus Phoenicimicrobiaceae</taxon>
        <taxon>Candidatus Infernicultor</taxon>
    </lineage>
</organism>